<dbReference type="GO" id="GO:0016192">
    <property type="term" value="P:vesicle-mediated transport"/>
    <property type="evidence" value="ECO:0007669"/>
    <property type="project" value="UniProtKB-ARBA"/>
</dbReference>
<gene>
    <name evidence="10" type="ORF">OTU49_016788</name>
</gene>
<dbReference type="Pfam" id="PF00057">
    <property type="entry name" value="Ldl_recept_a"/>
    <property type="match status" value="1"/>
</dbReference>
<feature type="non-terminal residue" evidence="10">
    <location>
        <position position="616"/>
    </location>
</feature>
<evidence type="ECO:0000256" key="4">
    <source>
        <dbReference type="ARBA" id="ARBA00022737"/>
    </source>
</evidence>
<feature type="disulfide bond" evidence="8">
    <location>
        <begin position="116"/>
        <end position="134"/>
    </location>
</feature>
<dbReference type="CDD" id="cd00112">
    <property type="entry name" value="LDLa"/>
    <property type="match status" value="4"/>
</dbReference>
<dbReference type="AlphaFoldDB" id="A0AAW0YAY3"/>
<evidence type="ECO:0000256" key="6">
    <source>
        <dbReference type="ARBA" id="ARBA00023136"/>
    </source>
</evidence>
<evidence type="ECO:0000256" key="8">
    <source>
        <dbReference type="PROSITE-ProRule" id="PRU00124"/>
    </source>
</evidence>
<comment type="caution">
    <text evidence="10">The sequence shown here is derived from an EMBL/GenBank/DDBJ whole genome shotgun (WGS) entry which is preliminary data.</text>
</comment>
<dbReference type="GO" id="GO:0005886">
    <property type="term" value="C:plasma membrane"/>
    <property type="evidence" value="ECO:0007669"/>
    <property type="project" value="TreeGrafter"/>
</dbReference>
<dbReference type="InterPro" id="IPR023415">
    <property type="entry name" value="LDLR_class-A_CS"/>
</dbReference>
<keyword evidence="3" id="KW-0812">Transmembrane</keyword>
<comment type="caution">
    <text evidence="8">Lacks conserved residue(s) required for the propagation of feature annotation.</text>
</comment>
<dbReference type="Gene3D" id="4.10.400.10">
    <property type="entry name" value="Low-density Lipoprotein Receptor"/>
    <property type="match status" value="3"/>
</dbReference>
<dbReference type="PANTHER" id="PTHR24270">
    <property type="entry name" value="LOW-DENSITY LIPOPROTEIN RECEPTOR-RELATED"/>
    <property type="match status" value="1"/>
</dbReference>
<dbReference type="InterPro" id="IPR013320">
    <property type="entry name" value="ConA-like_dom_sf"/>
</dbReference>
<keyword evidence="5" id="KW-1133">Transmembrane helix</keyword>
<dbReference type="SMART" id="SM00192">
    <property type="entry name" value="LDLa"/>
    <property type="match status" value="4"/>
</dbReference>
<evidence type="ECO:0000256" key="5">
    <source>
        <dbReference type="ARBA" id="ARBA00022989"/>
    </source>
</evidence>
<feature type="disulfide bond" evidence="8">
    <location>
        <begin position="83"/>
        <end position="98"/>
    </location>
</feature>
<dbReference type="SUPFAM" id="SSF49899">
    <property type="entry name" value="Concanavalin A-like lectins/glucanases"/>
    <property type="match status" value="1"/>
</dbReference>
<evidence type="ECO:0000259" key="9">
    <source>
        <dbReference type="PROSITE" id="PS50060"/>
    </source>
</evidence>
<protein>
    <recommendedName>
        <fullName evidence="9">MAM domain-containing protein</fullName>
    </recommendedName>
</protein>
<dbReference type="PROSITE" id="PS50060">
    <property type="entry name" value="MAM_2"/>
    <property type="match status" value="1"/>
</dbReference>
<feature type="disulfide bond" evidence="8">
    <location>
        <begin position="109"/>
        <end position="121"/>
    </location>
</feature>
<name>A0AAW0YAY3_CHEQU</name>
<dbReference type="PROSITE" id="PS01209">
    <property type="entry name" value="LDLRA_1"/>
    <property type="match status" value="1"/>
</dbReference>
<evidence type="ECO:0000256" key="1">
    <source>
        <dbReference type="ARBA" id="ARBA00004167"/>
    </source>
</evidence>
<dbReference type="SUPFAM" id="SSF57424">
    <property type="entry name" value="LDL receptor-like module"/>
    <property type="match status" value="2"/>
</dbReference>
<reference evidence="10 11" key="1">
    <citation type="journal article" date="2024" name="BMC Genomics">
        <title>Genome assembly of redclaw crayfish (Cherax quadricarinatus) provides insights into its immune adaptation and hypoxia tolerance.</title>
        <authorList>
            <person name="Liu Z."/>
            <person name="Zheng J."/>
            <person name="Li H."/>
            <person name="Fang K."/>
            <person name="Wang S."/>
            <person name="He J."/>
            <person name="Zhou D."/>
            <person name="Weng S."/>
            <person name="Chi M."/>
            <person name="Gu Z."/>
            <person name="He J."/>
            <person name="Li F."/>
            <person name="Wang M."/>
        </authorList>
    </citation>
    <scope>NUCLEOTIDE SEQUENCE [LARGE SCALE GENOMIC DNA]</scope>
    <source>
        <strain evidence="10">ZL_2023a</strain>
    </source>
</reference>
<organism evidence="10 11">
    <name type="scientific">Cherax quadricarinatus</name>
    <name type="common">Australian red claw crayfish</name>
    <dbReference type="NCBI Taxonomy" id="27406"/>
    <lineage>
        <taxon>Eukaryota</taxon>
        <taxon>Metazoa</taxon>
        <taxon>Ecdysozoa</taxon>
        <taxon>Arthropoda</taxon>
        <taxon>Crustacea</taxon>
        <taxon>Multicrustacea</taxon>
        <taxon>Malacostraca</taxon>
        <taxon>Eumalacostraca</taxon>
        <taxon>Eucarida</taxon>
        <taxon>Decapoda</taxon>
        <taxon>Pleocyemata</taxon>
        <taxon>Astacidea</taxon>
        <taxon>Parastacoidea</taxon>
        <taxon>Parastacidae</taxon>
        <taxon>Cherax</taxon>
    </lineage>
</organism>
<sequence length="616" mass="66208">MRVPASWRCDGRKDCPYDGLDEVGCAYCGPGEFICPTSGVCVPQEQVCDGSPSLPSCTDELYCDACPLAHLVCDVCVASFQICDGVWDCEGGEDERECVGVGVDGVENCAQGLYRCPSWHCIPELSVCDRRIDCPDGDDERHCLDDNFEVLRYISVKPSPVSEKPGKGGDVPSRLVTPTLHHPDGGVGVLSFKYRLDAWLGASNASLSLEMVDAEDPSVGLRPWAVWKQSGHKGRQWLSAMVIIPQQPSLNKYKLAFLVSHDEHIHESQQLHLSQLAFTVVSPPALNQLGQELLQCEFEESLCGWSQPSTESGYSWVLARASPHARRTGPITGYPDVAGSGFIFADSLHGSEGSTADLLSPPLLLPEGPDPSLCFRFSVFLFGAHVAKVSVHTYQLLPDATTHTAEIFHAVGGKGLSWMPVGVTVGREDLADARVPLVLAVRATRGPGTEADIALDHVAVLAGSCHLQPVLDPYVTLNASLNYSDAQALSAGVALTPMAPPTEVQDTAEPWGPSPDPCGALGSCMACVAWESGVEEEEVEEAVACTWCDLTQTCVYSKSPAAAACPHHLTVHHNTTKSQQRRGPGWCPQLVLRQERQVLVSAGSSPILTFPVHNIQ</sequence>
<keyword evidence="7 8" id="KW-1015">Disulfide bond</keyword>
<dbReference type="Pfam" id="PF00629">
    <property type="entry name" value="MAM"/>
    <property type="match status" value="1"/>
</dbReference>
<keyword evidence="6" id="KW-0472">Membrane</keyword>
<dbReference type="PROSITE" id="PS50068">
    <property type="entry name" value="LDLRA_2"/>
    <property type="match status" value="2"/>
</dbReference>
<dbReference type="CDD" id="cd06263">
    <property type="entry name" value="MAM"/>
    <property type="match status" value="1"/>
</dbReference>
<dbReference type="InterPro" id="IPR050685">
    <property type="entry name" value="LDLR"/>
</dbReference>
<dbReference type="Gene3D" id="2.60.120.200">
    <property type="match status" value="2"/>
</dbReference>
<feature type="disulfide bond" evidence="8">
    <location>
        <begin position="128"/>
        <end position="143"/>
    </location>
</feature>
<dbReference type="SMART" id="SM00137">
    <property type="entry name" value="MAM"/>
    <property type="match status" value="1"/>
</dbReference>
<evidence type="ECO:0000313" key="10">
    <source>
        <dbReference type="EMBL" id="KAK8747389.1"/>
    </source>
</evidence>
<dbReference type="EMBL" id="JARKIK010000015">
    <property type="protein sequence ID" value="KAK8747389.1"/>
    <property type="molecule type" value="Genomic_DNA"/>
</dbReference>
<evidence type="ECO:0000256" key="3">
    <source>
        <dbReference type="ARBA" id="ARBA00022692"/>
    </source>
</evidence>
<dbReference type="InterPro" id="IPR000998">
    <property type="entry name" value="MAM_dom"/>
</dbReference>
<comment type="subcellular location">
    <subcellularLocation>
        <location evidence="2">Endomembrane system</location>
    </subcellularLocation>
    <subcellularLocation>
        <location evidence="1">Membrane</location>
        <topology evidence="1">Single-pass membrane protein</topology>
    </subcellularLocation>
</comment>
<keyword evidence="11" id="KW-1185">Reference proteome</keyword>
<keyword evidence="4" id="KW-0677">Repeat</keyword>
<feature type="domain" description="MAM" evidence="9">
    <location>
        <begin position="294"/>
        <end position="467"/>
    </location>
</feature>
<dbReference type="Proteomes" id="UP001445076">
    <property type="component" value="Unassembled WGS sequence"/>
</dbReference>
<evidence type="ECO:0000256" key="7">
    <source>
        <dbReference type="ARBA" id="ARBA00023157"/>
    </source>
</evidence>
<evidence type="ECO:0000313" key="11">
    <source>
        <dbReference type="Proteomes" id="UP001445076"/>
    </source>
</evidence>
<evidence type="ECO:0000256" key="2">
    <source>
        <dbReference type="ARBA" id="ARBA00004308"/>
    </source>
</evidence>
<proteinExistence type="predicted"/>
<accession>A0AAW0YAY3</accession>
<dbReference type="InterPro" id="IPR036055">
    <property type="entry name" value="LDL_receptor-like_sf"/>
</dbReference>
<dbReference type="GO" id="GO:0012505">
    <property type="term" value="C:endomembrane system"/>
    <property type="evidence" value="ECO:0007669"/>
    <property type="project" value="UniProtKB-SubCell"/>
</dbReference>
<dbReference type="PRINTS" id="PR00261">
    <property type="entry name" value="LDLRECEPTOR"/>
</dbReference>
<dbReference type="InterPro" id="IPR002172">
    <property type="entry name" value="LDrepeatLR_classA_rpt"/>
</dbReference>